<dbReference type="EMBL" id="CAJVPU010047626">
    <property type="protein sequence ID" value="CAG8754005.1"/>
    <property type="molecule type" value="Genomic_DNA"/>
</dbReference>
<reference evidence="1" key="1">
    <citation type="submission" date="2021-06" db="EMBL/GenBank/DDBJ databases">
        <authorList>
            <person name="Kallberg Y."/>
            <person name="Tangrot J."/>
            <person name="Rosling A."/>
        </authorList>
    </citation>
    <scope>NUCLEOTIDE SEQUENCE</scope>
    <source>
        <strain evidence="1">IL203A</strain>
    </source>
</reference>
<gene>
    <name evidence="1" type="ORF">DHETER_LOCUS14820</name>
</gene>
<comment type="caution">
    <text evidence="1">The sequence shown here is derived from an EMBL/GenBank/DDBJ whole genome shotgun (WGS) entry which is preliminary data.</text>
</comment>
<organism evidence="1 2">
    <name type="scientific">Dentiscutata heterogama</name>
    <dbReference type="NCBI Taxonomy" id="1316150"/>
    <lineage>
        <taxon>Eukaryota</taxon>
        <taxon>Fungi</taxon>
        <taxon>Fungi incertae sedis</taxon>
        <taxon>Mucoromycota</taxon>
        <taxon>Glomeromycotina</taxon>
        <taxon>Glomeromycetes</taxon>
        <taxon>Diversisporales</taxon>
        <taxon>Gigasporaceae</taxon>
        <taxon>Dentiscutata</taxon>
    </lineage>
</organism>
<feature type="non-terminal residue" evidence="1">
    <location>
        <position position="1"/>
    </location>
</feature>
<name>A0ACA9QIB3_9GLOM</name>
<feature type="non-terminal residue" evidence="1">
    <location>
        <position position="239"/>
    </location>
</feature>
<protein>
    <submittedName>
        <fullName evidence="1">3318_t:CDS:1</fullName>
    </submittedName>
</protein>
<proteinExistence type="predicted"/>
<evidence type="ECO:0000313" key="1">
    <source>
        <dbReference type="EMBL" id="CAG8754005.1"/>
    </source>
</evidence>
<keyword evidence="2" id="KW-1185">Reference proteome</keyword>
<accession>A0ACA9QIB3</accession>
<dbReference type="Proteomes" id="UP000789702">
    <property type="component" value="Unassembled WGS sequence"/>
</dbReference>
<evidence type="ECO:0000313" key="2">
    <source>
        <dbReference type="Proteomes" id="UP000789702"/>
    </source>
</evidence>
<sequence length="239" mass="26373">STSKSFSANPTPKASTSRVPTQTTSPSIGQLIAGFSAGDADPFTKEVYKQLIAGNINTFIELLRVSLAKKSRMSLSRANEGVLQATVEQRISPSNFVPELRMIMDGHKFKGSGRYGFADIFVLSRGGDCVALELKYVNLAGLMRGSTGNFNEEYGANVLHSLDVSLPNESEQSLLTRQYIYWSEKERKWNRTTISEILNNGMDQLSKYLNIIAKGPVPDENYNFAGVCDERLKATNSEL</sequence>